<keyword evidence="1" id="KW-1133">Transmembrane helix</keyword>
<proteinExistence type="predicted"/>
<dbReference type="EMBL" id="JABSTU010006836">
    <property type="protein sequence ID" value="KAH7932100.1"/>
    <property type="molecule type" value="Genomic_DNA"/>
</dbReference>
<organism evidence="2 3">
    <name type="scientific">Rhipicephalus microplus</name>
    <name type="common">Cattle tick</name>
    <name type="synonym">Boophilus microplus</name>
    <dbReference type="NCBI Taxonomy" id="6941"/>
    <lineage>
        <taxon>Eukaryota</taxon>
        <taxon>Metazoa</taxon>
        <taxon>Ecdysozoa</taxon>
        <taxon>Arthropoda</taxon>
        <taxon>Chelicerata</taxon>
        <taxon>Arachnida</taxon>
        <taxon>Acari</taxon>
        <taxon>Parasitiformes</taxon>
        <taxon>Ixodida</taxon>
        <taxon>Ixodoidea</taxon>
        <taxon>Ixodidae</taxon>
        <taxon>Rhipicephalinae</taxon>
        <taxon>Rhipicephalus</taxon>
        <taxon>Boophilus</taxon>
    </lineage>
</organism>
<dbReference type="Proteomes" id="UP000821866">
    <property type="component" value="Unassembled WGS sequence"/>
</dbReference>
<feature type="transmembrane region" description="Helical" evidence="1">
    <location>
        <begin position="86"/>
        <end position="104"/>
    </location>
</feature>
<comment type="caution">
    <text evidence="2">The sequence shown here is derived from an EMBL/GenBank/DDBJ whole genome shotgun (WGS) entry which is preliminary data.</text>
</comment>
<name>A0A9J6CTW0_RHIMP</name>
<gene>
    <name evidence="2" type="ORF">HPB51_029517</name>
</gene>
<evidence type="ECO:0000313" key="2">
    <source>
        <dbReference type="EMBL" id="KAH7932100.1"/>
    </source>
</evidence>
<keyword evidence="3" id="KW-1185">Reference proteome</keyword>
<feature type="transmembrane region" description="Helical" evidence="1">
    <location>
        <begin position="20"/>
        <end position="41"/>
    </location>
</feature>
<dbReference type="AlphaFoldDB" id="A0A9J6CTW0"/>
<protein>
    <submittedName>
        <fullName evidence="2">Uncharacterized protein</fullName>
    </submittedName>
</protein>
<keyword evidence="1" id="KW-0472">Membrane</keyword>
<feature type="transmembrane region" description="Helical" evidence="1">
    <location>
        <begin position="53"/>
        <end position="74"/>
    </location>
</feature>
<reference evidence="2" key="2">
    <citation type="submission" date="2021-09" db="EMBL/GenBank/DDBJ databases">
        <authorList>
            <person name="Jia N."/>
            <person name="Wang J."/>
            <person name="Shi W."/>
            <person name="Du L."/>
            <person name="Sun Y."/>
            <person name="Zhan W."/>
            <person name="Jiang J."/>
            <person name="Wang Q."/>
            <person name="Zhang B."/>
            <person name="Ji P."/>
            <person name="Sakyi L.B."/>
            <person name="Cui X."/>
            <person name="Yuan T."/>
            <person name="Jiang B."/>
            <person name="Yang W."/>
            <person name="Lam T.T.-Y."/>
            <person name="Chang Q."/>
            <person name="Ding S."/>
            <person name="Wang X."/>
            <person name="Zhu J."/>
            <person name="Ruan X."/>
            <person name="Zhao L."/>
            <person name="Wei J."/>
            <person name="Que T."/>
            <person name="Du C."/>
            <person name="Cheng J."/>
            <person name="Dai P."/>
            <person name="Han X."/>
            <person name="Huang E."/>
            <person name="Gao Y."/>
            <person name="Liu J."/>
            <person name="Shao H."/>
            <person name="Ye R."/>
            <person name="Li L."/>
            <person name="Wei W."/>
            <person name="Wang X."/>
            <person name="Wang C."/>
            <person name="Huo Q."/>
            <person name="Li W."/>
            <person name="Guo W."/>
            <person name="Chen H."/>
            <person name="Chen S."/>
            <person name="Zhou L."/>
            <person name="Zhou L."/>
            <person name="Ni X."/>
            <person name="Tian J."/>
            <person name="Zhou Y."/>
            <person name="Sheng Y."/>
            <person name="Liu T."/>
            <person name="Pan Y."/>
            <person name="Xia L."/>
            <person name="Li J."/>
            <person name="Zhao F."/>
            <person name="Cao W."/>
        </authorList>
    </citation>
    <scope>NUCLEOTIDE SEQUENCE</scope>
    <source>
        <strain evidence="2">Rmic-2018</strain>
        <tissue evidence="2">Larvae</tissue>
    </source>
</reference>
<evidence type="ECO:0000313" key="3">
    <source>
        <dbReference type="Proteomes" id="UP000821866"/>
    </source>
</evidence>
<sequence length="145" mass="16356">MQPIWAWFQHPSTRRHQLELILALILSITMMPVLYMAWAYAVLDVAPNVNWTVAMVFAPYLLFQTTTWIGFAAYSFCPLPGSPPPLVRTSSLALFMPPLAFYCASTAQKERQLMEARAQAKKNPTSQEAETHGFLKLSFEQACVS</sequence>
<accession>A0A9J6CTW0</accession>
<evidence type="ECO:0000256" key="1">
    <source>
        <dbReference type="SAM" id="Phobius"/>
    </source>
</evidence>
<reference evidence="2" key="1">
    <citation type="journal article" date="2020" name="Cell">
        <title>Large-Scale Comparative Analyses of Tick Genomes Elucidate Their Genetic Diversity and Vector Capacities.</title>
        <authorList>
            <consortium name="Tick Genome and Microbiome Consortium (TIGMIC)"/>
            <person name="Jia N."/>
            <person name="Wang J."/>
            <person name="Shi W."/>
            <person name="Du L."/>
            <person name="Sun Y."/>
            <person name="Zhan W."/>
            <person name="Jiang J.F."/>
            <person name="Wang Q."/>
            <person name="Zhang B."/>
            <person name="Ji P."/>
            <person name="Bell-Sakyi L."/>
            <person name="Cui X.M."/>
            <person name="Yuan T.T."/>
            <person name="Jiang B.G."/>
            <person name="Yang W.F."/>
            <person name="Lam T.T."/>
            <person name="Chang Q.C."/>
            <person name="Ding S.J."/>
            <person name="Wang X.J."/>
            <person name="Zhu J.G."/>
            <person name="Ruan X.D."/>
            <person name="Zhao L."/>
            <person name="Wei J.T."/>
            <person name="Ye R.Z."/>
            <person name="Que T.C."/>
            <person name="Du C.H."/>
            <person name="Zhou Y.H."/>
            <person name="Cheng J.X."/>
            <person name="Dai P.F."/>
            <person name="Guo W.B."/>
            <person name="Han X.H."/>
            <person name="Huang E.J."/>
            <person name="Li L.F."/>
            <person name="Wei W."/>
            <person name="Gao Y.C."/>
            <person name="Liu J.Z."/>
            <person name="Shao H.Z."/>
            <person name="Wang X."/>
            <person name="Wang C.C."/>
            <person name="Yang T.C."/>
            <person name="Huo Q.B."/>
            <person name="Li W."/>
            <person name="Chen H.Y."/>
            <person name="Chen S.E."/>
            <person name="Zhou L.G."/>
            <person name="Ni X.B."/>
            <person name="Tian J.H."/>
            <person name="Sheng Y."/>
            <person name="Liu T."/>
            <person name="Pan Y.S."/>
            <person name="Xia L.Y."/>
            <person name="Li J."/>
            <person name="Zhao F."/>
            <person name="Cao W.C."/>
        </authorList>
    </citation>
    <scope>NUCLEOTIDE SEQUENCE</scope>
    <source>
        <strain evidence="2">Rmic-2018</strain>
    </source>
</reference>
<keyword evidence="1" id="KW-0812">Transmembrane</keyword>